<evidence type="ECO:0000256" key="1">
    <source>
        <dbReference type="SAM" id="MobiDB-lite"/>
    </source>
</evidence>
<feature type="compositionally biased region" description="Basic and acidic residues" evidence="1">
    <location>
        <begin position="23"/>
        <end position="39"/>
    </location>
</feature>
<feature type="non-terminal residue" evidence="3">
    <location>
        <position position="1"/>
    </location>
</feature>
<dbReference type="Gene3D" id="1.20.58.1250">
    <property type="entry name" value="Tubulin Binding Cofactor C, N-terminal domain"/>
    <property type="match status" value="1"/>
</dbReference>
<feature type="non-terminal residue" evidence="3">
    <location>
        <position position="96"/>
    </location>
</feature>
<feature type="compositionally biased region" description="Polar residues" evidence="1">
    <location>
        <begin position="1"/>
        <end position="16"/>
    </location>
</feature>
<dbReference type="Pfam" id="PF16752">
    <property type="entry name" value="TBCC_N"/>
    <property type="match status" value="1"/>
</dbReference>
<gene>
    <name evidence="3" type="primary">ORF35199</name>
</gene>
<evidence type="ECO:0000259" key="2">
    <source>
        <dbReference type="Pfam" id="PF16752"/>
    </source>
</evidence>
<dbReference type="InterPro" id="IPR038397">
    <property type="entry name" value="TBCC_N_sf"/>
</dbReference>
<reference evidence="3" key="1">
    <citation type="submission" date="2014-12" db="EMBL/GenBank/DDBJ databases">
        <title>Insight into the proteome of Arion vulgaris.</title>
        <authorList>
            <person name="Aradska J."/>
            <person name="Bulat T."/>
            <person name="Smidak R."/>
            <person name="Sarate P."/>
            <person name="Gangsoo J."/>
            <person name="Sialana F."/>
            <person name="Bilban M."/>
            <person name="Lubec G."/>
        </authorList>
    </citation>
    <scope>NUCLEOTIDE SEQUENCE</scope>
    <source>
        <tissue evidence="3">Skin</tissue>
    </source>
</reference>
<dbReference type="InterPro" id="IPR031925">
    <property type="entry name" value="TBCC_N"/>
</dbReference>
<sequence>QGTFPVSSGTGEQMFSVTGRLHKREEERQAQLQKRKQEESEQSFKVQESVQLFLEAFRSERQSLESSLAETTTVERTKLVDLFDNLSQRVSKLHRY</sequence>
<evidence type="ECO:0000313" key="3">
    <source>
        <dbReference type="EMBL" id="CEK59102.1"/>
    </source>
</evidence>
<dbReference type="AlphaFoldDB" id="A0A0B6YSK1"/>
<protein>
    <recommendedName>
        <fullName evidence="2">Tubulin-specific chaperone C N-terminal domain-containing protein</fullName>
    </recommendedName>
</protein>
<accession>A0A0B6YSK1</accession>
<feature type="region of interest" description="Disordered" evidence="1">
    <location>
        <begin position="1"/>
        <end position="45"/>
    </location>
</feature>
<dbReference type="GO" id="GO:0015631">
    <property type="term" value="F:tubulin binding"/>
    <property type="evidence" value="ECO:0007669"/>
    <property type="project" value="InterPro"/>
</dbReference>
<organism evidence="3">
    <name type="scientific">Arion vulgaris</name>
    <dbReference type="NCBI Taxonomy" id="1028688"/>
    <lineage>
        <taxon>Eukaryota</taxon>
        <taxon>Metazoa</taxon>
        <taxon>Spiralia</taxon>
        <taxon>Lophotrochozoa</taxon>
        <taxon>Mollusca</taxon>
        <taxon>Gastropoda</taxon>
        <taxon>Heterobranchia</taxon>
        <taxon>Euthyneura</taxon>
        <taxon>Panpulmonata</taxon>
        <taxon>Eupulmonata</taxon>
        <taxon>Stylommatophora</taxon>
        <taxon>Helicina</taxon>
        <taxon>Arionoidea</taxon>
        <taxon>Arionidae</taxon>
        <taxon>Arion</taxon>
    </lineage>
</organism>
<proteinExistence type="predicted"/>
<feature type="domain" description="Tubulin-specific chaperone C N-terminal" evidence="2">
    <location>
        <begin position="20"/>
        <end position="96"/>
    </location>
</feature>
<name>A0A0B6YSK1_9EUPU</name>
<dbReference type="EMBL" id="HACG01012237">
    <property type="protein sequence ID" value="CEK59102.1"/>
    <property type="molecule type" value="Transcribed_RNA"/>
</dbReference>